<reference evidence="3 4" key="1">
    <citation type="submission" date="2019-06" db="EMBL/GenBank/DDBJ databases">
        <title>A chromosome-scale genome assembly of the European perch, Perca fluviatilis.</title>
        <authorList>
            <person name="Roques C."/>
            <person name="Zahm M."/>
            <person name="Cabau C."/>
            <person name="Klopp C."/>
            <person name="Bouchez O."/>
            <person name="Donnadieu C."/>
            <person name="Kuhl H."/>
            <person name="Gislard M."/>
            <person name="Guendouz S."/>
            <person name="Journot L."/>
            <person name="Haffray P."/>
            <person name="Bestin A."/>
            <person name="Morvezen R."/>
            <person name="Feron R."/>
            <person name="Wen M."/>
            <person name="Jouanno E."/>
            <person name="Herpin A."/>
            <person name="Schartl M."/>
            <person name="Postlethwait J."/>
            <person name="Schaerlinger B."/>
            <person name="Chardard D."/>
            <person name="Lecocq T."/>
            <person name="Poncet C."/>
            <person name="Jaffrelo L."/>
            <person name="Lampietro C."/>
            <person name="Guiguen Y."/>
        </authorList>
    </citation>
    <scope>NUCLEOTIDE SEQUENCE [LARGE SCALE GENOMIC DNA]</scope>
    <source>
        <tissue evidence="3">Blood</tissue>
    </source>
</reference>
<evidence type="ECO:0000313" key="4">
    <source>
        <dbReference type="Proteomes" id="UP000465112"/>
    </source>
</evidence>
<evidence type="ECO:0000259" key="2">
    <source>
        <dbReference type="PROSITE" id="PS50835"/>
    </source>
</evidence>
<dbReference type="PROSITE" id="PS50835">
    <property type="entry name" value="IG_LIKE"/>
    <property type="match status" value="1"/>
</dbReference>
<dbReference type="AlphaFoldDB" id="A0A6A5FAW8"/>
<comment type="caution">
    <text evidence="3">The sequence shown here is derived from an EMBL/GenBank/DDBJ whole genome shotgun (WGS) entry which is preliminary data.</text>
</comment>
<sequence>MESELVALILLSLSGVWCWPATVATPTVAMPTVAPPEPTVATPTVTTPTMAPPAPGVLVRVGENATLRCPLLDAAEAPPQEAAKWTVSWYRKWAGRPPQLLLSFRLTAASNVTYGAGLGPEKVSAAADSSLLLTDSTHGDSAFYYCSMTQGEGGGPVPSVQIFSSAFGIPPLLVCIVSRLSFRHGRDVLWWLGIPGDIIGCPGSWRLRGVEPTCYRGVVVPAADWGSRSSYWCGDGPRRAKFTDRDSARRD</sequence>
<name>A0A6A5FAW8_PERFL</name>
<feature type="chain" id="PRO_5025337203" description="Ig-like domain-containing protein" evidence="1">
    <location>
        <begin position="25"/>
        <end position="251"/>
    </location>
</feature>
<gene>
    <name evidence="3" type="ORF">PFLUV_G00105280</name>
</gene>
<dbReference type="SMART" id="SM00409">
    <property type="entry name" value="IG"/>
    <property type="match status" value="1"/>
</dbReference>
<feature type="domain" description="Ig-like" evidence="2">
    <location>
        <begin position="43"/>
        <end position="163"/>
    </location>
</feature>
<dbReference type="InterPro" id="IPR013106">
    <property type="entry name" value="Ig_V-set"/>
</dbReference>
<evidence type="ECO:0000256" key="1">
    <source>
        <dbReference type="SAM" id="SignalP"/>
    </source>
</evidence>
<accession>A0A6A5FAW8</accession>
<evidence type="ECO:0000313" key="3">
    <source>
        <dbReference type="EMBL" id="KAF1385202.1"/>
    </source>
</evidence>
<dbReference type="InterPro" id="IPR013783">
    <property type="entry name" value="Ig-like_fold"/>
</dbReference>
<dbReference type="CDD" id="cd00099">
    <property type="entry name" value="IgV"/>
    <property type="match status" value="1"/>
</dbReference>
<feature type="signal peptide" evidence="1">
    <location>
        <begin position="1"/>
        <end position="24"/>
    </location>
</feature>
<dbReference type="Proteomes" id="UP000465112">
    <property type="component" value="Chromosome 9"/>
</dbReference>
<dbReference type="Gene3D" id="2.60.40.10">
    <property type="entry name" value="Immunoglobulins"/>
    <property type="match status" value="1"/>
</dbReference>
<dbReference type="SUPFAM" id="SSF48726">
    <property type="entry name" value="Immunoglobulin"/>
    <property type="match status" value="1"/>
</dbReference>
<dbReference type="InterPro" id="IPR003599">
    <property type="entry name" value="Ig_sub"/>
</dbReference>
<keyword evidence="1" id="KW-0732">Signal</keyword>
<protein>
    <recommendedName>
        <fullName evidence="2">Ig-like domain-containing protein</fullName>
    </recommendedName>
</protein>
<proteinExistence type="predicted"/>
<keyword evidence="4" id="KW-1185">Reference proteome</keyword>
<dbReference type="InterPro" id="IPR007110">
    <property type="entry name" value="Ig-like_dom"/>
</dbReference>
<dbReference type="EMBL" id="VHII01000009">
    <property type="protein sequence ID" value="KAF1385202.1"/>
    <property type="molecule type" value="Genomic_DNA"/>
</dbReference>
<dbReference type="Pfam" id="PF07686">
    <property type="entry name" value="V-set"/>
    <property type="match status" value="1"/>
</dbReference>
<organism evidence="3 4">
    <name type="scientific">Perca fluviatilis</name>
    <name type="common">European perch</name>
    <dbReference type="NCBI Taxonomy" id="8168"/>
    <lineage>
        <taxon>Eukaryota</taxon>
        <taxon>Metazoa</taxon>
        <taxon>Chordata</taxon>
        <taxon>Craniata</taxon>
        <taxon>Vertebrata</taxon>
        <taxon>Euteleostomi</taxon>
        <taxon>Actinopterygii</taxon>
        <taxon>Neopterygii</taxon>
        <taxon>Teleostei</taxon>
        <taxon>Neoteleostei</taxon>
        <taxon>Acanthomorphata</taxon>
        <taxon>Eupercaria</taxon>
        <taxon>Perciformes</taxon>
        <taxon>Percoidei</taxon>
        <taxon>Percidae</taxon>
        <taxon>Percinae</taxon>
        <taxon>Perca</taxon>
    </lineage>
</organism>
<dbReference type="InterPro" id="IPR036179">
    <property type="entry name" value="Ig-like_dom_sf"/>
</dbReference>